<evidence type="ECO:0000256" key="1">
    <source>
        <dbReference type="PROSITE-ProRule" id="PRU00176"/>
    </source>
</evidence>
<dbReference type="InterPro" id="IPR012677">
    <property type="entry name" value="Nucleotide-bd_a/b_plait_sf"/>
</dbReference>
<dbReference type="EMBL" id="JBBWWQ010000012">
    <property type="protein sequence ID" value="KAK8934340.1"/>
    <property type="molecule type" value="Genomic_DNA"/>
</dbReference>
<protein>
    <recommendedName>
        <fullName evidence="2">RRM domain-containing protein</fullName>
    </recommendedName>
</protein>
<sequence length="129" mass="14282">MTEPNSLSNGPCENDLTFTFGATDSYNNVPPEMRDYYYFAVLLRNLNQATTTPSIKLLFQNLPGFLYGSIDVDASGNSSGTAELIFADEFSMQAAASMIDGQAIDGRAISAEELRLFDIKPEYYQQRPN</sequence>
<reference evidence="3 4" key="1">
    <citation type="journal article" date="2022" name="Nat. Plants">
        <title>Genomes of leafy and leafless Platanthera orchids illuminate the evolution of mycoheterotrophy.</title>
        <authorList>
            <person name="Li M.H."/>
            <person name="Liu K.W."/>
            <person name="Li Z."/>
            <person name="Lu H.C."/>
            <person name="Ye Q.L."/>
            <person name="Zhang D."/>
            <person name="Wang J.Y."/>
            <person name="Li Y.F."/>
            <person name="Zhong Z.M."/>
            <person name="Liu X."/>
            <person name="Yu X."/>
            <person name="Liu D.K."/>
            <person name="Tu X.D."/>
            <person name="Liu B."/>
            <person name="Hao Y."/>
            <person name="Liao X.Y."/>
            <person name="Jiang Y.T."/>
            <person name="Sun W.H."/>
            <person name="Chen J."/>
            <person name="Chen Y.Q."/>
            <person name="Ai Y."/>
            <person name="Zhai J.W."/>
            <person name="Wu S.S."/>
            <person name="Zhou Z."/>
            <person name="Hsiao Y.Y."/>
            <person name="Wu W.L."/>
            <person name="Chen Y.Y."/>
            <person name="Lin Y.F."/>
            <person name="Hsu J.L."/>
            <person name="Li C.Y."/>
            <person name="Wang Z.W."/>
            <person name="Zhao X."/>
            <person name="Zhong W.Y."/>
            <person name="Ma X.K."/>
            <person name="Ma L."/>
            <person name="Huang J."/>
            <person name="Chen G.Z."/>
            <person name="Huang M.Z."/>
            <person name="Huang L."/>
            <person name="Peng D.H."/>
            <person name="Luo Y.B."/>
            <person name="Zou S.Q."/>
            <person name="Chen S.P."/>
            <person name="Lan S."/>
            <person name="Tsai W.C."/>
            <person name="Van de Peer Y."/>
            <person name="Liu Z.J."/>
        </authorList>
    </citation>
    <scope>NUCLEOTIDE SEQUENCE [LARGE SCALE GENOMIC DNA]</scope>
    <source>
        <strain evidence="3">Lor287</strain>
    </source>
</reference>
<gene>
    <name evidence="3" type="ORF">KSP39_PZI014824</name>
</gene>
<dbReference type="Proteomes" id="UP001418222">
    <property type="component" value="Unassembled WGS sequence"/>
</dbReference>
<dbReference type="InterPro" id="IPR035979">
    <property type="entry name" value="RBD_domain_sf"/>
</dbReference>
<evidence type="ECO:0000313" key="4">
    <source>
        <dbReference type="Proteomes" id="UP001418222"/>
    </source>
</evidence>
<dbReference type="CDD" id="cd00590">
    <property type="entry name" value="RRM_SF"/>
    <property type="match status" value="1"/>
</dbReference>
<name>A0AAP0G2A7_9ASPA</name>
<dbReference type="GO" id="GO:0003723">
    <property type="term" value="F:RNA binding"/>
    <property type="evidence" value="ECO:0007669"/>
    <property type="project" value="UniProtKB-UniRule"/>
</dbReference>
<evidence type="ECO:0000259" key="2">
    <source>
        <dbReference type="PROSITE" id="PS50102"/>
    </source>
</evidence>
<dbReference type="Gene3D" id="3.30.70.330">
    <property type="match status" value="1"/>
</dbReference>
<dbReference type="SUPFAM" id="SSF54928">
    <property type="entry name" value="RNA-binding domain, RBD"/>
    <property type="match status" value="1"/>
</dbReference>
<keyword evidence="4" id="KW-1185">Reference proteome</keyword>
<dbReference type="InterPro" id="IPR000504">
    <property type="entry name" value="RRM_dom"/>
</dbReference>
<dbReference type="AlphaFoldDB" id="A0AAP0G2A7"/>
<proteinExistence type="predicted"/>
<evidence type="ECO:0000313" key="3">
    <source>
        <dbReference type="EMBL" id="KAK8934340.1"/>
    </source>
</evidence>
<dbReference type="Pfam" id="PF00076">
    <property type="entry name" value="RRM_1"/>
    <property type="match status" value="1"/>
</dbReference>
<organism evidence="3 4">
    <name type="scientific">Platanthera zijinensis</name>
    <dbReference type="NCBI Taxonomy" id="2320716"/>
    <lineage>
        <taxon>Eukaryota</taxon>
        <taxon>Viridiplantae</taxon>
        <taxon>Streptophyta</taxon>
        <taxon>Embryophyta</taxon>
        <taxon>Tracheophyta</taxon>
        <taxon>Spermatophyta</taxon>
        <taxon>Magnoliopsida</taxon>
        <taxon>Liliopsida</taxon>
        <taxon>Asparagales</taxon>
        <taxon>Orchidaceae</taxon>
        <taxon>Orchidoideae</taxon>
        <taxon>Orchideae</taxon>
        <taxon>Orchidinae</taxon>
        <taxon>Platanthera</taxon>
    </lineage>
</organism>
<feature type="domain" description="RRM" evidence="2">
    <location>
        <begin position="39"/>
        <end position="116"/>
    </location>
</feature>
<comment type="caution">
    <text evidence="3">The sequence shown here is derived from an EMBL/GenBank/DDBJ whole genome shotgun (WGS) entry which is preliminary data.</text>
</comment>
<accession>A0AAP0G2A7</accession>
<keyword evidence="1" id="KW-0694">RNA-binding</keyword>
<dbReference type="PROSITE" id="PS50102">
    <property type="entry name" value="RRM"/>
    <property type="match status" value="1"/>
</dbReference>